<evidence type="ECO:0000259" key="2">
    <source>
        <dbReference type="Pfam" id="PF18367"/>
    </source>
</evidence>
<dbReference type="Pfam" id="PF18367">
    <property type="entry name" value="Rv2175c_C"/>
    <property type="match status" value="1"/>
</dbReference>
<dbReference type="InterPro" id="IPR041098">
    <property type="entry name" value="Rv2175c_C"/>
</dbReference>
<dbReference type="InterPro" id="IPR048576">
    <property type="entry name" value="Rv2175c_wHTH"/>
</dbReference>
<accession>A0ABQ2BCW7</accession>
<dbReference type="RefSeq" id="WP_188525373.1">
    <property type="nucleotide sequence ID" value="NZ_BMDG01000017.1"/>
</dbReference>
<evidence type="ECO:0000259" key="3">
    <source>
        <dbReference type="Pfam" id="PF21531"/>
    </source>
</evidence>
<gene>
    <name evidence="4" type="ORF">GCM10007368_38600</name>
</gene>
<dbReference type="Pfam" id="PF21531">
    <property type="entry name" value="Rv2175c_wHTH"/>
    <property type="match status" value="1"/>
</dbReference>
<evidence type="ECO:0000256" key="1">
    <source>
        <dbReference type="SAM" id="MobiDB-lite"/>
    </source>
</evidence>
<feature type="domain" description="DNA-binding protein Rv2175c wHTH" evidence="3">
    <location>
        <begin position="26"/>
        <end position="71"/>
    </location>
</feature>
<proteinExistence type="predicted"/>
<evidence type="ECO:0000313" key="5">
    <source>
        <dbReference type="Proteomes" id="UP000632535"/>
    </source>
</evidence>
<keyword evidence="5" id="KW-1185">Reference proteome</keyword>
<evidence type="ECO:0000313" key="4">
    <source>
        <dbReference type="EMBL" id="GGI11921.1"/>
    </source>
</evidence>
<sequence length="137" mass="14762">MSDASPTQARPSDDDGQSSLDALVGEWLTLPDVAEALGTDVGKVRRQVSERNLVGVRRGERRTFQVPAAFLVPSEDGGQEVLGALRGTVLVLADGGLPDDDILRWLFEPEESMGTTPVEALRSGRKHEVRRVAQTVG</sequence>
<comment type="caution">
    <text evidence="4">The sequence shown here is derived from an EMBL/GenBank/DDBJ whole genome shotgun (WGS) entry which is preliminary data.</text>
</comment>
<name>A0ABQ2BCW7_9MICO</name>
<feature type="compositionally biased region" description="Polar residues" evidence="1">
    <location>
        <begin position="1"/>
        <end position="10"/>
    </location>
</feature>
<protein>
    <submittedName>
        <fullName evidence="4">Transcriptional regulator</fullName>
    </submittedName>
</protein>
<organism evidence="4 5">
    <name type="scientific">Isoptericola cucumis</name>
    <dbReference type="NCBI Taxonomy" id="1776856"/>
    <lineage>
        <taxon>Bacteria</taxon>
        <taxon>Bacillati</taxon>
        <taxon>Actinomycetota</taxon>
        <taxon>Actinomycetes</taxon>
        <taxon>Micrococcales</taxon>
        <taxon>Promicromonosporaceae</taxon>
        <taxon>Isoptericola</taxon>
    </lineage>
</organism>
<dbReference type="Proteomes" id="UP000632535">
    <property type="component" value="Unassembled WGS sequence"/>
</dbReference>
<feature type="domain" description="Rv2175c C-terminal" evidence="2">
    <location>
        <begin position="84"/>
        <end position="136"/>
    </location>
</feature>
<reference evidence="5" key="1">
    <citation type="journal article" date="2019" name="Int. J. Syst. Evol. Microbiol.">
        <title>The Global Catalogue of Microorganisms (GCM) 10K type strain sequencing project: providing services to taxonomists for standard genome sequencing and annotation.</title>
        <authorList>
            <consortium name="The Broad Institute Genomics Platform"/>
            <consortium name="The Broad Institute Genome Sequencing Center for Infectious Disease"/>
            <person name="Wu L."/>
            <person name="Ma J."/>
        </authorList>
    </citation>
    <scope>NUCLEOTIDE SEQUENCE [LARGE SCALE GENOMIC DNA]</scope>
    <source>
        <strain evidence="5">CCM 8653</strain>
    </source>
</reference>
<feature type="region of interest" description="Disordered" evidence="1">
    <location>
        <begin position="1"/>
        <end position="21"/>
    </location>
</feature>
<dbReference type="EMBL" id="BMDG01000017">
    <property type="protein sequence ID" value="GGI11921.1"/>
    <property type="molecule type" value="Genomic_DNA"/>
</dbReference>